<accession>A0A815G2Z4</accession>
<evidence type="ECO:0000313" key="3">
    <source>
        <dbReference type="Proteomes" id="UP000663854"/>
    </source>
</evidence>
<organism evidence="1 3">
    <name type="scientific">Rotaria sordida</name>
    <dbReference type="NCBI Taxonomy" id="392033"/>
    <lineage>
        <taxon>Eukaryota</taxon>
        <taxon>Metazoa</taxon>
        <taxon>Spiralia</taxon>
        <taxon>Gnathifera</taxon>
        <taxon>Rotifera</taxon>
        <taxon>Eurotatoria</taxon>
        <taxon>Bdelloidea</taxon>
        <taxon>Philodinida</taxon>
        <taxon>Philodinidae</taxon>
        <taxon>Rotaria</taxon>
    </lineage>
</organism>
<comment type="caution">
    <text evidence="1">The sequence shown here is derived from an EMBL/GenBank/DDBJ whole genome shotgun (WGS) entry which is preliminary data.</text>
</comment>
<gene>
    <name evidence="2" type="ORF">JXQ802_LOCUS47448</name>
    <name evidence="1" type="ORF">PYM288_LOCUS31540</name>
</gene>
<reference evidence="1" key="1">
    <citation type="submission" date="2021-02" db="EMBL/GenBank/DDBJ databases">
        <authorList>
            <person name="Nowell W R."/>
        </authorList>
    </citation>
    <scope>NUCLEOTIDE SEQUENCE</scope>
</reference>
<dbReference type="Proteomes" id="UP000663854">
    <property type="component" value="Unassembled WGS sequence"/>
</dbReference>
<dbReference type="EMBL" id="CAJNOH010003369">
    <property type="protein sequence ID" value="CAF1333667.1"/>
    <property type="molecule type" value="Genomic_DNA"/>
</dbReference>
<protein>
    <submittedName>
        <fullName evidence="1">Uncharacterized protein</fullName>
    </submittedName>
</protein>
<sequence>MSLSFYALKSVFRILVCNRFTNLEVKAKKTTYEAKILIRNGTSKQWSHGMIIPQYQLFYTNYSIEWNGYHLSMISKLASWTTDILDQSQGNLLAQIQRRWLSWELNYRLDIFSDKVLIPESIYLLELAVMYRGRNG</sequence>
<name>A0A815G2Z4_9BILA</name>
<evidence type="ECO:0000313" key="1">
    <source>
        <dbReference type="EMBL" id="CAF1333667.1"/>
    </source>
</evidence>
<evidence type="ECO:0000313" key="4">
    <source>
        <dbReference type="Proteomes" id="UP000663870"/>
    </source>
</evidence>
<evidence type="ECO:0000313" key="2">
    <source>
        <dbReference type="EMBL" id="CAF1593133.1"/>
    </source>
</evidence>
<dbReference type="Proteomes" id="UP000663870">
    <property type="component" value="Unassembled WGS sequence"/>
</dbReference>
<proteinExistence type="predicted"/>
<dbReference type="EMBL" id="CAJNOL010004700">
    <property type="protein sequence ID" value="CAF1593133.1"/>
    <property type="molecule type" value="Genomic_DNA"/>
</dbReference>
<dbReference type="AlphaFoldDB" id="A0A815G2Z4"/>
<keyword evidence="4" id="KW-1185">Reference proteome</keyword>